<feature type="region of interest" description="Disordered" evidence="3">
    <location>
        <begin position="108"/>
        <end position="183"/>
    </location>
</feature>
<organism evidence="5 6">
    <name type="scientific">Amylocarpus encephaloides</name>
    <dbReference type="NCBI Taxonomy" id="45428"/>
    <lineage>
        <taxon>Eukaryota</taxon>
        <taxon>Fungi</taxon>
        <taxon>Dikarya</taxon>
        <taxon>Ascomycota</taxon>
        <taxon>Pezizomycotina</taxon>
        <taxon>Leotiomycetes</taxon>
        <taxon>Helotiales</taxon>
        <taxon>Helotiales incertae sedis</taxon>
        <taxon>Amylocarpus</taxon>
    </lineage>
</organism>
<comment type="caution">
    <text evidence="5">The sequence shown here is derived from an EMBL/GenBank/DDBJ whole genome shotgun (WGS) entry which is preliminary data.</text>
</comment>
<dbReference type="PROSITE" id="PS50217">
    <property type="entry name" value="BZIP"/>
    <property type="match status" value="1"/>
</dbReference>
<dbReference type="PROSITE" id="PS00036">
    <property type="entry name" value="BZIP_BASIC"/>
    <property type="match status" value="1"/>
</dbReference>
<dbReference type="AlphaFoldDB" id="A0A9P8C933"/>
<dbReference type="SMART" id="SM00338">
    <property type="entry name" value="BRLZ"/>
    <property type="match status" value="1"/>
</dbReference>
<dbReference type="GO" id="GO:0001228">
    <property type="term" value="F:DNA-binding transcription activator activity, RNA polymerase II-specific"/>
    <property type="evidence" value="ECO:0007669"/>
    <property type="project" value="TreeGrafter"/>
</dbReference>
<feature type="compositionally biased region" description="Basic and acidic residues" evidence="3">
    <location>
        <begin position="160"/>
        <end position="173"/>
    </location>
</feature>
<name>A0A9P8C933_9HELO</name>
<feature type="compositionally biased region" description="Low complexity" evidence="3">
    <location>
        <begin position="113"/>
        <end position="148"/>
    </location>
</feature>
<gene>
    <name evidence="5" type="ORF">BJ875DRAFT_452372</name>
</gene>
<evidence type="ECO:0000259" key="4">
    <source>
        <dbReference type="PROSITE" id="PS50217"/>
    </source>
</evidence>
<dbReference type="PANTHER" id="PTHR40621:SF6">
    <property type="entry name" value="AP-1-LIKE TRANSCRIPTION FACTOR YAP1-RELATED"/>
    <property type="match status" value="1"/>
</dbReference>
<dbReference type="CDD" id="cd14688">
    <property type="entry name" value="bZIP_YAP"/>
    <property type="match status" value="1"/>
</dbReference>
<evidence type="ECO:0000256" key="2">
    <source>
        <dbReference type="ARBA" id="ARBA00023242"/>
    </source>
</evidence>
<feature type="region of interest" description="Disordered" evidence="3">
    <location>
        <begin position="224"/>
        <end position="248"/>
    </location>
</feature>
<dbReference type="GO" id="GO:0090575">
    <property type="term" value="C:RNA polymerase II transcription regulator complex"/>
    <property type="evidence" value="ECO:0007669"/>
    <property type="project" value="TreeGrafter"/>
</dbReference>
<dbReference type="InterPro" id="IPR004827">
    <property type="entry name" value="bZIP"/>
</dbReference>
<dbReference type="SUPFAM" id="SSF57959">
    <property type="entry name" value="Leucine zipper domain"/>
    <property type="match status" value="1"/>
</dbReference>
<feature type="domain" description="BZIP" evidence="4">
    <location>
        <begin position="162"/>
        <end position="208"/>
    </location>
</feature>
<proteinExistence type="predicted"/>
<dbReference type="InterPro" id="IPR046347">
    <property type="entry name" value="bZIP_sf"/>
</dbReference>
<evidence type="ECO:0000313" key="6">
    <source>
        <dbReference type="Proteomes" id="UP000824998"/>
    </source>
</evidence>
<dbReference type="OrthoDB" id="2593073at2759"/>
<dbReference type="Gene3D" id="1.20.5.170">
    <property type="match status" value="1"/>
</dbReference>
<evidence type="ECO:0000256" key="1">
    <source>
        <dbReference type="ARBA" id="ARBA00004123"/>
    </source>
</evidence>
<dbReference type="Pfam" id="PF00170">
    <property type="entry name" value="bZIP_1"/>
    <property type="match status" value="1"/>
</dbReference>
<protein>
    <recommendedName>
        <fullName evidence="4">BZIP domain-containing protein</fullName>
    </recommendedName>
</protein>
<reference evidence="5" key="1">
    <citation type="journal article" date="2021" name="IMA Fungus">
        <title>Genomic characterization of three marine fungi, including Emericellopsis atlantica sp. nov. with signatures of a generalist lifestyle and marine biomass degradation.</title>
        <authorList>
            <person name="Hagestad O.C."/>
            <person name="Hou L."/>
            <person name="Andersen J.H."/>
            <person name="Hansen E.H."/>
            <person name="Altermark B."/>
            <person name="Li C."/>
            <person name="Kuhnert E."/>
            <person name="Cox R.J."/>
            <person name="Crous P.W."/>
            <person name="Spatafora J.W."/>
            <person name="Lail K."/>
            <person name="Amirebrahimi M."/>
            <person name="Lipzen A."/>
            <person name="Pangilinan J."/>
            <person name="Andreopoulos W."/>
            <person name="Hayes R.D."/>
            <person name="Ng V."/>
            <person name="Grigoriev I.V."/>
            <person name="Jackson S.A."/>
            <person name="Sutton T.D.S."/>
            <person name="Dobson A.D.W."/>
            <person name="Rama T."/>
        </authorList>
    </citation>
    <scope>NUCLEOTIDE SEQUENCE</scope>
    <source>
        <strain evidence="5">TRa018bII</strain>
    </source>
</reference>
<dbReference type="PANTHER" id="PTHR40621">
    <property type="entry name" value="TRANSCRIPTION FACTOR KAPC-RELATED"/>
    <property type="match status" value="1"/>
</dbReference>
<dbReference type="Proteomes" id="UP000824998">
    <property type="component" value="Unassembled WGS sequence"/>
</dbReference>
<feature type="compositionally biased region" description="Acidic residues" evidence="3">
    <location>
        <begin position="225"/>
        <end position="235"/>
    </location>
</feature>
<evidence type="ECO:0000313" key="5">
    <source>
        <dbReference type="EMBL" id="KAG9238002.1"/>
    </source>
</evidence>
<evidence type="ECO:0000256" key="3">
    <source>
        <dbReference type="SAM" id="MobiDB-lite"/>
    </source>
</evidence>
<dbReference type="InterPro" id="IPR050936">
    <property type="entry name" value="AP-1-like"/>
</dbReference>
<sequence>MVHMALSDKSFEFTSMISEAYVKENEPVGLVPVDFSSPYFSPSLVSANLPLEFQNQSKSTDMQNQNQDNCTPDFWTWNNQDPKEMICLNLDLDTSAFDFPVIDTSYSPQDHVSWSASSSPISSSSKIPQPSTSQEPSSPAASSFHSSSMNGQPRKSKAATKGERLEKRREKNRTSQRRYRERKEKYIQDLENQCKRLQERYDNLYARLIPEDGMQKCEEKAQWEWPEEGQGDLEGFDLNRASGSVEID</sequence>
<dbReference type="EMBL" id="MU251377">
    <property type="protein sequence ID" value="KAG9238002.1"/>
    <property type="molecule type" value="Genomic_DNA"/>
</dbReference>
<dbReference type="GO" id="GO:0000976">
    <property type="term" value="F:transcription cis-regulatory region binding"/>
    <property type="evidence" value="ECO:0007669"/>
    <property type="project" value="InterPro"/>
</dbReference>
<keyword evidence="2" id="KW-0539">Nucleus</keyword>
<accession>A0A9P8C933</accession>
<comment type="subcellular location">
    <subcellularLocation>
        <location evidence="1">Nucleus</location>
    </subcellularLocation>
</comment>
<keyword evidence="6" id="KW-1185">Reference proteome</keyword>